<evidence type="ECO:0000256" key="1">
    <source>
        <dbReference type="ARBA" id="ARBA00022707"/>
    </source>
</evidence>
<dbReference type="Pfam" id="PF00607">
    <property type="entry name" value="Gag_p24"/>
    <property type="match status" value="1"/>
</dbReference>
<reference evidence="5 6" key="1">
    <citation type="submission" date="2018-07" db="EMBL/GenBank/DDBJ databases">
        <title>A high quality draft genome assembly of the barn swallow (H. rustica rustica).</title>
        <authorList>
            <person name="Formenti G."/>
            <person name="Chiara M."/>
            <person name="Poveda L."/>
            <person name="Francoijs K.-J."/>
            <person name="Bonisoli-Alquati A."/>
            <person name="Canova L."/>
            <person name="Gianfranceschi L."/>
            <person name="Horner D.S."/>
            <person name="Saino N."/>
        </authorList>
    </citation>
    <scope>NUCLEOTIDE SEQUENCE [LARGE SCALE GENOMIC DNA]</scope>
    <source>
        <strain evidence="5">Chelidonia</strain>
        <tissue evidence="5">Blood</tissue>
    </source>
</reference>
<feature type="compositionally biased region" description="Polar residues" evidence="2">
    <location>
        <begin position="52"/>
        <end position="78"/>
    </location>
</feature>
<feature type="transmembrane region" description="Helical" evidence="3">
    <location>
        <begin position="12"/>
        <end position="32"/>
    </location>
</feature>
<name>A0A3M0KUQ6_HIRRU</name>
<keyword evidence="3" id="KW-0472">Membrane</keyword>
<keyword evidence="3" id="KW-0812">Transmembrane</keyword>
<evidence type="ECO:0000313" key="5">
    <source>
        <dbReference type="EMBL" id="RMC16948.1"/>
    </source>
</evidence>
<feature type="region of interest" description="Disordered" evidence="2">
    <location>
        <begin position="52"/>
        <end position="110"/>
    </location>
</feature>
<keyword evidence="1" id="KW-0519">Myristate</keyword>
<dbReference type="InterPro" id="IPR008916">
    <property type="entry name" value="Retrov_capsid_C"/>
</dbReference>
<dbReference type="PANTHER" id="PTHR40389">
    <property type="entry name" value="ENDOGENOUS RETROVIRUS GROUP K MEMBER 24 GAG POLYPROTEIN-RELATED"/>
    <property type="match status" value="1"/>
</dbReference>
<keyword evidence="1" id="KW-0449">Lipoprotein</keyword>
<dbReference type="SUPFAM" id="SSF47353">
    <property type="entry name" value="Retrovirus capsid dimerization domain-like"/>
    <property type="match status" value="1"/>
</dbReference>
<accession>A0A3M0KUQ6</accession>
<feature type="region of interest" description="Disordered" evidence="2">
    <location>
        <begin position="365"/>
        <end position="396"/>
    </location>
</feature>
<dbReference type="Gene3D" id="1.10.1200.30">
    <property type="match status" value="1"/>
</dbReference>
<keyword evidence="6" id="KW-1185">Reference proteome</keyword>
<dbReference type="EMBL" id="QRBI01000100">
    <property type="protein sequence ID" value="RMC16948.1"/>
    <property type="molecule type" value="Genomic_DNA"/>
</dbReference>
<dbReference type="Proteomes" id="UP000269221">
    <property type="component" value="Unassembled WGS sequence"/>
</dbReference>
<feature type="domain" description="Retroviral nucleocapsid Gag protein p24 C-terminal" evidence="4">
    <location>
        <begin position="238"/>
        <end position="304"/>
    </location>
</feature>
<dbReference type="PANTHER" id="PTHR40389:SF2">
    <property type="entry name" value="ENDOGENOUS RETROVIRUS GROUP K MEMBER 24 GAG POLYPROTEIN-RELATED"/>
    <property type="match status" value="1"/>
</dbReference>
<evidence type="ECO:0000256" key="2">
    <source>
        <dbReference type="SAM" id="MobiDB-lite"/>
    </source>
</evidence>
<keyword evidence="3" id="KW-1133">Transmembrane helix</keyword>
<protein>
    <recommendedName>
        <fullName evidence="4">Retroviral nucleocapsid Gag protein p24 C-terminal domain-containing protein</fullName>
    </recommendedName>
</protein>
<sequence length="396" mass="43396">MLSDTAHTKMLMGIRGFVLGFVFLLLGLRFYLCKKCRKFFPRTEIKASVSLSSGLGSQNPLPRSLTLQGNQRNALDSNTRGEEDSSGAPSESSSGGEPTTPGFTSSRRGSAWVSVGDDKFRKEMGVKLSVTQKSVFYSFVSIVQNAQLKISKEFKLWEVAWTQLLRDALPGLLTDPETTVDGDGNALTFEHLAGEGHWETPADQAASIPLKALQIIRDCALTAFFGTVPDSPVVPYYKIVQGTKESFTGFVERLTRAIEIQAPNASVREGILREMAFANANAMSRTVILSLPSDPPPTIQEMLRVCQLKVPFTQAGDTDQRGRIPKVAAHDGARPSETPVPKRRPYVPNRQRCYICRDAGHWASQSPLKEEIEAPKNRKGGGGEDGSLGQRPNQKK</sequence>
<dbReference type="AlphaFoldDB" id="A0A3M0KUQ6"/>
<comment type="caution">
    <text evidence="5">The sequence shown here is derived from an EMBL/GenBank/DDBJ whole genome shotgun (WGS) entry which is preliminary data.</text>
</comment>
<dbReference type="InterPro" id="IPR008919">
    <property type="entry name" value="Retrov_capsid_N"/>
</dbReference>
<dbReference type="GO" id="GO:0016032">
    <property type="term" value="P:viral process"/>
    <property type="evidence" value="ECO:0007669"/>
    <property type="project" value="InterPro"/>
</dbReference>
<dbReference type="InterPro" id="IPR045345">
    <property type="entry name" value="Gag_p24_C"/>
</dbReference>
<evidence type="ECO:0000259" key="4">
    <source>
        <dbReference type="Pfam" id="PF19317"/>
    </source>
</evidence>
<organism evidence="5 6">
    <name type="scientific">Hirundo rustica rustica</name>
    <dbReference type="NCBI Taxonomy" id="333673"/>
    <lineage>
        <taxon>Eukaryota</taxon>
        <taxon>Metazoa</taxon>
        <taxon>Chordata</taxon>
        <taxon>Craniata</taxon>
        <taxon>Vertebrata</taxon>
        <taxon>Euteleostomi</taxon>
        <taxon>Archelosauria</taxon>
        <taxon>Archosauria</taxon>
        <taxon>Dinosauria</taxon>
        <taxon>Saurischia</taxon>
        <taxon>Theropoda</taxon>
        <taxon>Coelurosauria</taxon>
        <taxon>Aves</taxon>
        <taxon>Neognathae</taxon>
        <taxon>Neoaves</taxon>
        <taxon>Telluraves</taxon>
        <taxon>Australaves</taxon>
        <taxon>Passeriformes</taxon>
        <taxon>Sylvioidea</taxon>
        <taxon>Hirundinidae</taxon>
        <taxon>Hirundo</taxon>
    </lineage>
</organism>
<dbReference type="Gene3D" id="1.10.375.10">
    <property type="entry name" value="Human Immunodeficiency Virus Type 1 Capsid Protein"/>
    <property type="match status" value="1"/>
</dbReference>
<gene>
    <name evidence="5" type="ORF">DUI87_06203</name>
</gene>
<dbReference type="OrthoDB" id="9219236at2759"/>
<evidence type="ECO:0000313" key="6">
    <source>
        <dbReference type="Proteomes" id="UP000269221"/>
    </source>
</evidence>
<evidence type="ECO:0000256" key="3">
    <source>
        <dbReference type="SAM" id="Phobius"/>
    </source>
</evidence>
<proteinExistence type="predicted"/>
<feature type="compositionally biased region" description="Low complexity" evidence="2">
    <location>
        <begin position="86"/>
        <end position="106"/>
    </location>
</feature>
<dbReference type="InterPro" id="IPR050195">
    <property type="entry name" value="Primate_lentivir_Gag_pol-like"/>
</dbReference>
<dbReference type="Pfam" id="PF19317">
    <property type="entry name" value="Gag_p24_C"/>
    <property type="match status" value="1"/>
</dbReference>